<name>A0A1P8KP45_9BACT</name>
<evidence type="ECO:0000313" key="2">
    <source>
        <dbReference type="Proteomes" id="UP000186074"/>
    </source>
</evidence>
<evidence type="ECO:0000313" key="1">
    <source>
        <dbReference type="EMBL" id="APW66327.1"/>
    </source>
</evidence>
<dbReference type="STRING" id="1850254.LPB137_10945"/>
<organism evidence="1 2">
    <name type="scientific">Poseidonibacter parvus</name>
    <dbReference type="NCBI Taxonomy" id="1850254"/>
    <lineage>
        <taxon>Bacteria</taxon>
        <taxon>Pseudomonadati</taxon>
        <taxon>Campylobacterota</taxon>
        <taxon>Epsilonproteobacteria</taxon>
        <taxon>Campylobacterales</taxon>
        <taxon>Arcobacteraceae</taxon>
        <taxon>Poseidonibacter</taxon>
    </lineage>
</organism>
<dbReference type="EMBL" id="CP019070">
    <property type="protein sequence ID" value="APW66327.1"/>
    <property type="molecule type" value="Genomic_DNA"/>
</dbReference>
<keyword evidence="2" id="KW-1185">Reference proteome</keyword>
<gene>
    <name evidence="1" type="ORF">LPB137_10945</name>
</gene>
<proteinExistence type="predicted"/>
<dbReference type="OrthoDB" id="9796370at2"/>
<protein>
    <submittedName>
        <fullName evidence="1">Uncharacterized protein</fullName>
    </submittedName>
</protein>
<reference evidence="1 2" key="1">
    <citation type="submission" date="2017-01" db="EMBL/GenBank/DDBJ databases">
        <title>Genome sequencing of Arcobacter sp. LPB0137.</title>
        <authorList>
            <person name="Lee G.-W."/>
            <person name="Yi H."/>
        </authorList>
    </citation>
    <scope>NUCLEOTIDE SEQUENCE [LARGE SCALE GENOMIC DNA]</scope>
    <source>
        <strain evidence="1 2">LPB0137</strain>
    </source>
</reference>
<accession>A0A1P8KP45</accession>
<dbReference type="AlphaFoldDB" id="A0A1P8KP45"/>
<sequence>MIKPNWKIFQAKFSDNCTENFEWFSYLLFCKEYKQPYGIFRYKNQSAVETNPIEVDNEVIGWQAKFYEVRISEHKKDLLDTIDKAKRDYPSITKLLIYTNQEWGQDKGKKPKGQIEVEDKANSSGIELEWRAPSFFESEFVCEENKNISQHFFSLDKSIFNLIEVER</sequence>
<dbReference type="Proteomes" id="UP000186074">
    <property type="component" value="Chromosome"/>
</dbReference>
<dbReference type="RefSeq" id="WP_076087964.1">
    <property type="nucleotide sequence ID" value="NZ_CP019070.1"/>
</dbReference>
<dbReference type="KEGG" id="alp:LPB137_10945"/>